<protein>
    <submittedName>
        <fullName evidence="2">Uncharacterized protein</fullName>
    </submittedName>
</protein>
<sequence>MVACGGGCSSSASVSWNEADGEVGNRAEVCGRLVSVSFDPGSEATFFNLGKDYPDPNRFTIVVWNSSKDLANDFRSATTEGGQKVCAEGDVSEYDGVAQIEFDSGDEDIVVESPSEEYEEEYPDISDEIPGPF</sequence>
<accession>A0A1H4PJR9</accession>
<keyword evidence="3" id="KW-1185">Reference proteome</keyword>
<evidence type="ECO:0000313" key="3">
    <source>
        <dbReference type="Proteomes" id="UP000198742"/>
    </source>
</evidence>
<name>A0A1H4PJR9_9ACTN</name>
<reference evidence="3" key="1">
    <citation type="submission" date="2016-10" db="EMBL/GenBank/DDBJ databases">
        <authorList>
            <person name="Varghese N."/>
            <person name="Submissions S."/>
        </authorList>
    </citation>
    <scope>NUCLEOTIDE SEQUENCE [LARGE SCALE GENOMIC DNA]</scope>
    <source>
        <strain evidence="3">DSM 22017</strain>
    </source>
</reference>
<proteinExistence type="predicted"/>
<feature type="region of interest" description="Disordered" evidence="1">
    <location>
        <begin position="113"/>
        <end position="133"/>
    </location>
</feature>
<dbReference type="EMBL" id="FNRT01000002">
    <property type="protein sequence ID" value="SEC07332.1"/>
    <property type="molecule type" value="Genomic_DNA"/>
</dbReference>
<dbReference type="Proteomes" id="UP000198742">
    <property type="component" value="Unassembled WGS sequence"/>
</dbReference>
<organism evidence="2 3">
    <name type="scientific">Nocardioides exalbidus</name>
    <dbReference type="NCBI Taxonomy" id="402596"/>
    <lineage>
        <taxon>Bacteria</taxon>
        <taxon>Bacillati</taxon>
        <taxon>Actinomycetota</taxon>
        <taxon>Actinomycetes</taxon>
        <taxon>Propionibacteriales</taxon>
        <taxon>Nocardioidaceae</taxon>
        <taxon>Nocardioides</taxon>
    </lineage>
</organism>
<gene>
    <name evidence="2" type="ORF">SAMN04489844_1624</name>
</gene>
<dbReference type="AlphaFoldDB" id="A0A1H4PJR9"/>
<feature type="compositionally biased region" description="Acidic residues" evidence="1">
    <location>
        <begin position="113"/>
        <end position="127"/>
    </location>
</feature>
<evidence type="ECO:0000313" key="2">
    <source>
        <dbReference type="EMBL" id="SEC07332.1"/>
    </source>
</evidence>
<evidence type="ECO:0000256" key="1">
    <source>
        <dbReference type="SAM" id="MobiDB-lite"/>
    </source>
</evidence>